<dbReference type="EMBL" id="KM279937">
    <property type="protein sequence ID" value="AIM40440.1"/>
    <property type="molecule type" value="Genomic_DNA"/>
</dbReference>
<dbReference type="OrthoDB" id="19688at10239"/>
<reference evidence="1 2" key="1">
    <citation type="submission" date="2014-08" db="EMBL/GenBank/DDBJ databases">
        <authorList>
            <person name="Abernathy K.P."/>
            <person name="Arnold C.T."/>
            <person name="Banks B.N."/>
            <person name="Bell M.J."/>
            <person name="Dang D."/>
            <person name="Estave P.M."/>
            <person name="Ford J.D."/>
            <person name="Fowler K.L."/>
            <person name="Guillory Q.M."/>
            <person name="Martin G.N."/>
            <person name="Minor J.G."/>
            <person name="Powell J."/>
            <person name="Sarhan H.A."/>
            <person name="Stewart E.L."/>
            <person name="Sutherlin T.K."/>
            <person name="Terry T.J."/>
            <person name="Wagner S.L."/>
            <person name="Zayed M.R."/>
            <person name="Ireland S.K."/>
            <person name="Ross J.F."/>
            <person name="Serrano M.G."/>
            <person name="Buck G."/>
            <person name="Lee V."/>
            <person name="Wang Y."/>
            <person name="Carvalho R."/>
            <person name="Voegtly L."/>
            <person name="Shi R."/>
            <person name="Duckworth R."/>
            <person name="Johnson A."/>
            <person name="Loviza R."/>
            <person name="Walstead R."/>
            <person name="Shah Z."/>
            <person name="Kiflezghi M."/>
            <person name="Wade K."/>
            <person name="Anders K.R."/>
            <person name="Braun M.A."/>
            <person name="Delesalle V.A."/>
            <person name="Hughes L.E."/>
            <person name="Ware V.C."/>
            <person name="Bradley K.W."/>
            <person name="Barker L.P."/>
            <person name="Asai D.J."/>
            <person name="Bowman C.A."/>
            <person name="Russell D.A."/>
            <person name="Pope W.H."/>
            <person name="Jacobs-Sera D."/>
            <person name="Hendrix R.W."/>
            <person name="Hatfull G.F."/>
        </authorList>
    </citation>
    <scope>NUCLEOTIDE SEQUENCE [LARGE SCALE GENOMIC DNA]</scope>
</reference>
<evidence type="ECO:0000313" key="1">
    <source>
        <dbReference type="EMBL" id="AIM40440.1"/>
    </source>
</evidence>
<keyword evidence="2" id="KW-1185">Reference proteome</keyword>
<organism evidence="1 2">
    <name type="scientific">Mycobacterium phage Estave1</name>
    <dbReference type="NCBI Taxonomy" id="1536603"/>
    <lineage>
        <taxon>Viruses</taxon>
        <taxon>Duplodnaviria</taxon>
        <taxon>Heunggongvirae</taxon>
        <taxon>Uroviricota</taxon>
        <taxon>Caudoviricetes</taxon>
        <taxon>Gracegardnervirinae</taxon>
        <taxon>Cheoctovirus</taxon>
        <taxon>Cheoctovirus estave1</taxon>
    </lineage>
</organism>
<sequence>MSGRFRTLEQVISEWGFDTSDEERRRRVRWLADLIRAGKVPAHKFGRSWYMDDTDIAAALGVLENGFQKPVVERPVEPVRRGPSAASMRRRLAS</sequence>
<dbReference type="GeneID" id="23678991"/>
<evidence type="ECO:0000313" key="2">
    <source>
        <dbReference type="Proteomes" id="UP000029345"/>
    </source>
</evidence>
<proteinExistence type="predicted"/>
<protein>
    <submittedName>
        <fullName evidence="1">Uncharacterized protein</fullName>
    </submittedName>
</protein>
<dbReference type="RefSeq" id="YP_009124241.1">
    <property type="nucleotide sequence ID" value="NC_026585.1"/>
</dbReference>
<name>A0A088F6C7_9CAUD</name>
<accession>A0A088F6C7</accession>
<dbReference type="KEGG" id="vg:23678991"/>
<gene>
    <name evidence="1" type="ORF">PBI_ESTAVE1_50</name>
</gene>
<dbReference type="Proteomes" id="UP000029345">
    <property type="component" value="Segment"/>
</dbReference>